<dbReference type="AlphaFoldDB" id="A0A2V1D1A8"/>
<dbReference type="OrthoDB" id="5809458at2759"/>
<feature type="non-terminal residue" evidence="2">
    <location>
        <position position="1"/>
    </location>
</feature>
<feature type="domain" description="Thioredoxin-like fold" evidence="1">
    <location>
        <begin position="20"/>
        <end position="80"/>
    </location>
</feature>
<dbReference type="EMBL" id="KZ805871">
    <property type="protein sequence ID" value="PVH91409.1"/>
    <property type="molecule type" value="Genomic_DNA"/>
</dbReference>
<reference evidence="2 3" key="1">
    <citation type="journal article" date="2018" name="Sci. Rep.">
        <title>Comparative genomics provides insights into the lifestyle and reveals functional heterogeneity of dark septate endophytic fungi.</title>
        <authorList>
            <person name="Knapp D.G."/>
            <person name="Nemeth J.B."/>
            <person name="Barry K."/>
            <person name="Hainaut M."/>
            <person name="Henrissat B."/>
            <person name="Johnson J."/>
            <person name="Kuo A."/>
            <person name="Lim J.H.P."/>
            <person name="Lipzen A."/>
            <person name="Nolan M."/>
            <person name="Ohm R.A."/>
            <person name="Tamas L."/>
            <person name="Grigoriev I.V."/>
            <person name="Spatafora J.W."/>
            <person name="Nagy L.G."/>
            <person name="Kovacs G.M."/>
        </authorList>
    </citation>
    <scope>NUCLEOTIDE SEQUENCE [LARGE SCALE GENOMIC DNA]</scope>
    <source>
        <strain evidence="2 3">DSE2036</strain>
    </source>
</reference>
<dbReference type="Proteomes" id="UP000244855">
    <property type="component" value="Unassembled WGS sequence"/>
</dbReference>
<protein>
    <recommendedName>
        <fullName evidence="1">Thioredoxin-like fold domain-containing protein</fullName>
    </recommendedName>
</protein>
<evidence type="ECO:0000313" key="3">
    <source>
        <dbReference type="Proteomes" id="UP000244855"/>
    </source>
</evidence>
<accession>A0A2V1D1A8</accession>
<keyword evidence="3" id="KW-1185">Reference proteome</keyword>
<organism evidence="2 3">
    <name type="scientific">Periconia macrospinosa</name>
    <dbReference type="NCBI Taxonomy" id="97972"/>
    <lineage>
        <taxon>Eukaryota</taxon>
        <taxon>Fungi</taxon>
        <taxon>Dikarya</taxon>
        <taxon>Ascomycota</taxon>
        <taxon>Pezizomycotina</taxon>
        <taxon>Dothideomycetes</taxon>
        <taxon>Pleosporomycetidae</taxon>
        <taxon>Pleosporales</taxon>
        <taxon>Massarineae</taxon>
        <taxon>Periconiaceae</taxon>
        <taxon>Periconia</taxon>
    </lineage>
</organism>
<proteinExistence type="predicted"/>
<dbReference type="InterPro" id="IPR012336">
    <property type="entry name" value="Thioredoxin-like_fold"/>
</dbReference>
<name>A0A2V1D1A8_9PLEO</name>
<gene>
    <name evidence="2" type="ORF">DM02DRAFT_705009</name>
</gene>
<evidence type="ECO:0000259" key="1">
    <source>
        <dbReference type="Pfam" id="PF17172"/>
    </source>
</evidence>
<dbReference type="Pfam" id="PF17172">
    <property type="entry name" value="GST_N_4"/>
    <property type="match status" value="1"/>
</dbReference>
<sequence length="84" mass="9492">QPLITLYRGGDPPQKHSWFPFVTKTKARLRFSKRSYKTARGSPMRSPSSKIPYITLSSPNTPDITITNSSLILQRLTSTDIILD</sequence>
<evidence type="ECO:0000313" key="2">
    <source>
        <dbReference type="EMBL" id="PVH91409.1"/>
    </source>
</evidence>